<dbReference type="EMBL" id="ML978728">
    <property type="protein sequence ID" value="KAF2085771.1"/>
    <property type="molecule type" value="Genomic_DNA"/>
</dbReference>
<keyword evidence="7" id="KW-0560">Oxidoreductase</keyword>
<feature type="non-terminal residue" evidence="7">
    <location>
        <position position="306"/>
    </location>
</feature>
<feature type="domain" description="Auxiliary Activity family 9 catalytic" evidence="6">
    <location>
        <begin position="20"/>
        <end position="237"/>
    </location>
</feature>
<evidence type="ECO:0000259" key="6">
    <source>
        <dbReference type="Pfam" id="PF03443"/>
    </source>
</evidence>
<dbReference type="CDD" id="cd21175">
    <property type="entry name" value="LPMO_AA9"/>
    <property type="match status" value="1"/>
</dbReference>
<proteinExistence type="predicted"/>
<protein>
    <submittedName>
        <fullName evidence="7">Lytic polysaccharide monooxygenase</fullName>
    </submittedName>
</protein>
<dbReference type="GO" id="GO:0005576">
    <property type="term" value="C:extracellular region"/>
    <property type="evidence" value="ECO:0007669"/>
    <property type="project" value="UniProtKB-SubCell"/>
</dbReference>
<evidence type="ECO:0000313" key="7">
    <source>
        <dbReference type="EMBL" id="KAF2085771.1"/>
    </source>
</evidence>
<keyword evidence="5" id="KW-0732">Signal</keyword>
<evidence type="ECO:0000256" key="2">
    <source>
        <dbReference type="ARBA" id="ARBA00004613"/>
    </source>
</evidence>
<keyword evidence="7" id="KW-0503">Monooxygenase</keyword>
<reference evidence="7" key="1">
    <citation type="journal article" date="2020" name="Stud. Mycol.">
        <title>101 Dothideomycetes genomes: a test case for predicting lifestyles and emergence of pathogens.</title>
        <authorList>
            <person name="Haridas S."/>
            <person name="Albert R."/>
            <person name="Binder M."/>
            <person name="Bloem J."/>
            <person name="Labutti K."/>
            <person name="Salamov A."/>
            <person name="Andreopoulos B."/>
            <person name="Baker S."/>
            <person name="Barry K."/>
            <person name="Bills G."/>
            <person name="Bluhm B."/>
            <person name="Cannon C."/>
            <person name="Castanera R."/>
            <person name="Culley D."/>
            <person name="Daum C."/>
            <person name="Ezra D."/>
            <person name="Gonzalez J."/>
            <person name="Henrissat B."/>
            <person name="Kuo A."/>
            <person name="Liang C."/>
            <person name="Lipzen A."/>
            <person name="Lutzoni F."/>
            <person name="Magnuson J."/>
            <person name="Mondo S."/>
            <person name="Nolan M."/>
            <person name="Ohm R."/>
            <person name="Pangilinan J."/>
            <person name="Park H.-J."/>
            <person name="Ramirez L."/>
            <person name="Alfaro M."/>
            <person name="Sun H."/>
            <person name="Tritt A."/>
            <person name="Yoshinaga Y."/>
            <person name="Zwiers L.-H."/>
            <person name="Turgeon B."/>
            <person name="Goodwin S."/>
            <person name="Spatafora J."/>
            <person name="Crous P."/>
            <person name="Grigoriev I."/>
        </authorList>
    </citation>
    <scope>NUCLEOTIDE SEQUENCE</scope>
    <source>
        <strain evidence="7">CBS 121410</strain>
    </source>
</reference>
<comment type="subcellular location">
    <subcellularLocation>
        <location evidence="2">Secreted</location>
    </subcellularLocation>
</comment>
<dbReference type="InterPro" id="IPR049892">
    <property type="entry name" value="AA9"/>
</dbReference>
<dbReference type="Proteomes" id="UP000799776">
    <property type="component" value="Unassembled WGS sequence"/>
</dbReference>
<dbReference type="Gene3D" id="2.70.50.70">
    <property type="match status" value="1"/>
</dbReference>
<dbReference type="OrthoDB" id="4849160at2759"/>
<comment type="cofactor">
    <cofactor evidence="1">
        <name>Cu(2+)</name>
        <dbReference type="ChEBI" id="CHEBI:29036"/>
    </cofactor>
</comment>
<sequence>MSVLAAAALVGAFASSAAAHGTVQGIVAGGTWYQGYSPSMQYESVAPVVIGWSIPDDLDNGYVAPDAYTDANIICHKGATNAQTSASVAAGGTVELQWTDWPSSHHGPVISYLANCNGDCKTVDKTTLKFNKIDAKGLIDDTTVPGTWATDNLISNNNSWTTTIPSSIAAGNYVLRHEIIALHSAGSEDGAQNYPQCINLEITGDGTDSLSDGTLGTALYTETDPGIEVNIYQSLSSYTIPGPTLYSGASSAATSTASTAATSTTASTTAIAVAVASSTPTATSTAAAITTPALSLVPNPSSAVPS</sequence>
<dbReference type="AlphaFoldDB" id="A0A9P4LX57"/>
<keyword evidence="3" id="KW-0964">Secreted</keyword>
<feature type="chain" id="PRO_5040277921" evidence="5">
    <location>
        <begin position="20"/>
        <end position="306"/>
    </location>
</feature>
<gene>
    <name evidence="7" type="ORF">K490DRAFT_45855</name>
</gene>
<organism evidence="7 8">
    <name type="scientific">Saccharata proteae CBS 121410</name>
    <dbReference type="NCBI Taxonomy" id="1314787"/>
    <lineage>
        <taxon>Eukaryota</taxon>
        <taxon>Fungi</taxon>
        <taxon>Dikarya</taxon>
        <taxon>Ascomycota</taxon>
        <taxon>Pezizomycotina</taxon>
        <taxon>Dothideomycetes</taxon>
        <taxon>Dothideomycetes incertae sedis</taxon>
        <taxon>Botryosphaeriales</taxon>
        <taxon>Saccharataceae</taxon>
        <taxon>Saccharata</taxon>
    </lineage>
</organism>
<dbReference type="GO" id="GO:0004497">
    <property type="term" value="F:monooxygenase activity"/>
    <property type="evidence" value="ECO:0007669"/>
    <property type="project" value="UniProtKB-KW"/>
</dbReference>
<dbReference type="PANTHER" id="PTHR33353">
    <property type="entry name" value="PUTATIVE (AFU_ORTHOLOGUE AFUA_1G12560)-RELATED"/>
    <property type="match status" value="1"/>
</dbReference>
<keyword evidence="8" id="KW-1185">Reference proteome</keyword>
<dbReference type="PANTHER" id="PTHR33353:SF34">
    <property type="entry name" value="ENDO-BETA-1,4-GLUCANASE D"/>
    <property type="match status" value="1"/>
</dbReference>
<evidence type="ECO:0000256" key="1">
    <source>
        <dbReference type="ARBA" id="ARBA00001973"/>
    </source>
</evidence>
<feature type="signal peptide" evidence="5">
    <location>
        <begin position="1"/>
        <end position="19"/>
    </location>
</feature>
<evidence type="ECO:0000256" key="5">
    <source>
        <dbReference type="SAM" id="SignalP"/>
    </source>
</evidence>
<evidence type="ECO:0000313" key="8">
    <source>
        <dbReference type="Proteomes" id="UP000799776"/>
    </source>
</evidence>
<name>A0A9P4LX57_9PEZI</name>
<keyword evidence="4" id="KW-1015">Disulfide bond</keyword>
<dbReference type="Pfam" id="PF03443">
    <property type="entry name" value="AA9"/>
    <property type="match status" value="1"/>
</dbReference>
<comment type="caution">
    <text evidence="7">The sequence shown here is derived from an EMBL/GenBank/DDBJ whole genome shotgun (WGS) entry which is preliminary data.</text>
</comment>
<evidence type="ECO:0000256" key="4">
    <source>
        <dbReference type="ARBA" id="ARBA00023157"/>
    </source>
</evidence>
<accession>A0A9P4LX57</accession>
<evidence type="ECO:0000256" key="3">
    <source>
        <dbReference type="ARBA" id="ARBA00022525"/>
    </source>
</evidence>
<dbReference type="InterPro" id="IPR005103">
    <property type="entry name" value="AA9_LPMO"/>
</dbReference>